<dbReference type="PROSITE" id="PS50929">
    <property type="entry name" value="ABC_TM1F"/>
    <property type="match status" value="1"/>
</dbReference>
<dbReference type="Proteomes" id="UP000256585">
    <property type="component" value="Chromosome"/>
</dbReference>
<dbReference type="GO" id="GO:0006508">
    <property type="term" value="P:proteolysis"/>
    <property type="evidence" value="ECO:0007669"/>
    <property type="project" value="InterPro"/>
</dbReference>
<comment type="subcellular location">
    <subcellularLocation>
        <location evidence="1">Cell membrane</location>
        <topology evidence="1">Multi-pass membrane protein</topology>
    </subcellularLocation>
</comment>
<sequence length="672" mass="79363">MKIRKQKDIKDCGIYVIQGLYNFFYKKWININQIKYLAEYEKDGISISSFSKVSQELRISIESYKTTWNDFLNFNFNFPIVTLIKIDDFLHYICIENIAKEYITINDSINGKRKIHLNSFKELFIGIVLLAKKDPAKHIDSCFFQKNKIIISAKSSLWILNVVLGCIMPIMGYYLSFINKSLFQYIELHIRGFSLQYLILFGWSSLVLNLLKFLNSFCIKKIKLKLAKYLKQMFINKLKNADQKQLDKINKNEILIRYHLIDFVSEFLANKFYLFSNLLVSFALSFSLFFFIKIKIILFLLALYIIKIILAIFIDTRIKNLNKTIIENNIKEINDISFISYYYDLYNSYIWNNVQKHNFNQHLSLSAFCENKLQNWINFKSLLNSILFLISQITIFFIFINSSPNHLSNLFFIISIQSLLNSPIMIIQNYLTNKSIFSIYLERILFILNIPQNFLKSLNYKIETIQNISVKNLSIKHGNKWVFNSLNLNIKHNTKILGNNGVGKSSLLKVFAGFFKDKKNCVFYNEINLKDIDSLWIENNVFYVDNNFNFPNIDLYTYLFVNINSKVVSEMLKNNIFLNLIKSLNLELCSNLKYNENKLSLGQKQIIKLLPLLIRKYKLVILDESFEYLSKKIFKKFKKIILNFQTKALVLETSHSNRFLYKNSDKFCIKNI</sequence>
<dbReference type="InterPro" id="IPR005074">
    <property type="entry name" value="Peptidase_C39"/>
</dbReference>
<feature type="domain" description="ABC transmembrane type-1" evidence="9">
    <location>
        <begin position="159"/>
        <end position="327"/>
    </location>
</feature>
<dbReference type="AlphaFoldDB" id="A0A3T0TUD5"/>
<keyword evidence="6 8" id="KW-1133">Transmembrane helix</keyword>
<keyword evidence="3" id="KW-0813">Transport</keyword>
<dbReference type="Pfam" id="PF00005">
    <property type="entry name" value="ABC_tran"/>
    <property type="match status" value="1"/>
</dbReference>
<feature type="transmembrane region" description="Helical" evidence="8">
    <location>
        <begin position="272"/>
        <end position="290"/>
    </location>
</feature>
<feature type="domain" description="Peptidase C39" evidence="10">
    <location>
        <begin position="6"/>
        <end position="131"/>
    </location>
</feature>
<dbReference type="GO" id="GO:0008234">
    <property type="term" value="F:cysteine-type peptidase activity"/>
    <property type="evidence" value="ECO:0007669"/>
    <property type="project" value="UniProtKB-KW"/>
</dbReference>
<evidence type="ECO:0000256" key="2">
    <source>
        <dbReference type="ARBA" id="ARBA00005417"/>
    </source>
</evidence>
<evidence type="ECO:0000256" key="3">
    <source>
        <dbReference type="ARBA" id="ARBA00022448"/>
    </source>
</evidence>
<dbReference type="OrthoDB" id="403954at2"/>
<protein>
    <submittedName>
        <fullName evidence="11">ATP-binding cassette domain-containing protein</fullName>
    </submittedName>
</protein>
<accession>A0A3T0TUD5</accession>
<keyword evidence="4 8" id="KW-0812">Transmembrane</keyword>
<feature type="transmembrane region" description="Helical" evidence="8">
    <location>
        <begin position="156"/>
        <end position="175"/>
    </location>
</feature>
<feature type="transmembrane region" description="Helical" evidence="8">
    <location>
        <begin position="406"/>
        <end position="427"/>
    </location>
</feature>
<evidence type="ECO:0000256" key="6">
    <source>
        <dbReference type="ARBA" id="ARBA00022989"/>
    </source>
</evidence>
<dbReference type="PANTHER" id="PTHR42734">
    <property type="entry name" value="METAL TRANSPORT SYSTEM ATP-BINDING PROTEIN TM_0124-RELATED"/>
    <property type="match status" value="1"/>
</dbReference>
<keyword evidence="12" id="KW-1185">Reference proteome</keyword>
<dbReference type="SUPFAM" id="SSF90123">
    <property type="entry name" value="ABC transporter transmembrane region"/>
    <property type="match status" value="1"/>
</dbReference>
<evidence type="ECO:0000256" key="4">
    <source>
        <dbReference type="ARBA" id="ARBA00022692"/>
    </source>
</evidence>
<evidence type="ECO:0000256" key="8">
    <source>
        <dbReference type="SAM" id="Phobius"/>
    </source>
</evidence>
<gene>
    <name evidence="11" type="ORF">DMC14_003000</name>
</gene>
<evidence type="ECO:0000256" key="7">
    <source>
        <dbReference type="ARBA" id="ARBA00023136"/>
    </source>
</evidence>
<dbReference type="InterPro" id="IPR027417">
    <property type="entry name" value="P-loop_NTPase"/>
</dbReference>
<dbReference type="GO" id="GO:0016887">
    <property type="term" value="F:ATP hydrolysis activity"/>
    <property type="evidence" value="ECO:0007669"/>
    <property type="project" value="InterPro"/>
</dbReference>
<dbReference type="Gene3D" id="3.40.50.300">
    <property type="entry name" value="P-loop containing nucleotide triphosphate hydrolases"/>
    <property type="match status" value="1"/>
</dbReference>
<keyword evidence="5" id="KW-0645">Protease</keyword>
<dbReference type="InterPro" id="IPR003439">
    <property type="entry name" value="ABC_transporter-like_ATP-bd"/>
</dbReference>
<evidence type="ECO:0000256" key="5">
    <source>
        <dbReference type="ARBA" id="ARBA00022807"/>
    </source>
</evidence>
<dbReference type="Pfam" id="PF03412">
    <property type="entry name" value="Peptidase_C39"/>
    <property type="match status" value="1"/>
</dbReference>
<comment type="similarity">
    <text evidence="2">Belongs to the ABC transporter superfamily.</text>
</comment>
<dbReference type="RefSeq" id="WP_116171445.1">
    <property type="nucleotide sequence ID" value="NZ_CP033058.2"/>
</dbReference>
<keyword evidence="7 8" id="KW-0472">Membrane</keyword>
<keyword evidence="11" id="KW-0547">Nucleotide-binding</keyword>
<evidence type="ECO:0000313" key="11">
    <source>
        <dbReference type="EMBL" id="AZZ65732.1"/>
    </source>
</evidence>
<reference evidence="11" key="1">
    <citation type="submission" date="2019-03" db="EMBL/GenBank/DDBJ databases">
        <title>Draft Sequence and Annotation of the Mycoplasma phocicerebrale Strain 1049T Genome.</title>
        <authorList>
            <person name="Frasca S.Jr."/>
            <person name="Kutish G.F."/>
            <person name="Castellanos Gell J."/>
            <person name="Michaels D.L."/>
            <person name="Brown D.R."/>
        </authorList>
    </citation>
    <scope>NUCLEOTIDE SEQUENCE</scope>
    <source>
        <strain evidence="11">1049</strain>
    </source>
</reference>
<dbReference type="Gene3D" id="3.90.70.10">
    <property type="entry name" value="Cysteine proteinases"/>
    <property type="match status" value="1"/>
</dbReference>
<dbReference type="PANTHER" id="PTHR42734:SF6">
    <property type="entry name" value="MOLYBDATE IMPORT ATP-BINDING PROTEIN MOLC"/>
    <property type="match status" value="1"/>
</dbReference>
<dbReference type="PROSITE" id="PS50990">
    <property type="entry name" value="PEPTIDASE_C39"/>
    <property type="match status" value="1"/>
</dbReference>
<feature type="transmembrane region" description="Helical" evidence="8">
    <location>
        <begin position="382"/>
        <end position="400"/>
    </location>
</feature>
<dbReference type="Gene3D" id="1.20.1560.10">
    <property type="entry name" value="ABC transporter type 1, transmembrane domain"/>
    <property type="match status" value="1"/>
</dbReference>
<dbReference type="EMBL" id="CP033058">
    <property type="protein sequence ID" value="AZZ65732.1"/>
    <property type="molecule type" value="Genomic_DNA"/>
</dbReference>
<dbReference type="InterPro" id="IPR050153">
    <property type="entry name" value="Metal_Ion_Import_ABC"/>
</dbReference>
<organism evidence="11 12">
    <name type="scientific">Metamycoplasma phocicerebrale</name>
    <dbReference type="NCBI Taxonomy" id="142649"/>
    <lineage>
        <taxon>Bacteria</taxon>
        <taxon>Bacillati</taxon>
        <taxon>Mycoplasmatota</taxon>
        <taxon>Mycoplasmoidales</taxon>
        <taxon>Metamycoplasmataceae</taxon>
        <taxon>Metamycoplasma</taxon>
    </lineage>
</organism>
<evidence type="ECO:0000256" key="1">
    <source>
        <dbReference type="ARBA" id="ARBA00004651"/>
    </source>
</evidence>
<dbReference type="NCBIfam" id="NF045998">
    <property type="entry name" value="cleave_ABC_plasm"/>
    <property type="match status" value="1"/>
</dbReference>
<dbReference type="GO" id="GO:0140359">
    <property type="term" value="F:ABC-type transporter activity"/>
    <property type="evidence" value="ECO:0007669"/>
    <property type="project" value="InterPro"/>
</dbReference>
<dbReference type="SUPFAM" id="SSF52540">
    <property type="entry name" value="P-loop containing nucleoside triphosphate hydrolases"/>
    <property type="match status" value="1"/>
</dbReference>
<keyword evidence="5" id="KW-0788">Thiol protease</keyword>
<name>A0A3T0TUD5_9BACT</name>
<evidence type="ECO:0000259" key="9">
    <source>
        <dbReference type="PROSITE" id="PS50929"/>
    </source>
</evidence>
<feature type="transmembrane region" description="Helical" evidence="8">
    <location>
        <begin position="296"/>
        <end position="314"/>
    </location>
</feature>
<proteinExistence type="inferred from homology"/>
<keyword evidence="11" id="KW-0067">ATP-binding</keyword>
<dbReference type="GO" id="GO:0005524">
    <property type="term" value="F:ATP binding"/>
    <property type="evidence" value="ECO:0007669"/>
    <property type="project" value="UniProtKB-KW"/>
</dbReference>
<evidence type="ECO:0000259" key="10">
    <source>
        <dbReference type="PROSITE" id="PS50990"/>
    </source>
</evidence>
<feature type="transmembrane region" description="Helical" evidence="8">
    <location>
        <begin position="195"/>
        <end position="214"/>
    </location>
</feature>
<dbReference type="GO" id="GO:0005886">
    <property type="term" value="C:plasma membrane"/>
    <property type="evidence" value="ECO:0007669"/>
    <property type="project" value="UniProtKB-SubCell"/>
</dbReference>
<evidence type="ECO:0000313" key="12">
    <source>
        <dbReference type="Proteomes" id="UP000256585"/>
    </source>
</evidence>
<keyword evidence="5" id="KW-0378">Hydrolase</keyword>
<dbReference type="InterPro" id="IPR036640">
    <property type="entry name" value="ABC1_TM_sf"/>
</dbReference>
<dbReference type="KEGG" id="mphc:DMC14_003000"/>
<dbReference type="InterPro" id="IPR011527">
    <property type="entry name" value="ABC1_TM_dom"/>
</dbReference>